<evidence type="ECO:0000259" key="1">
    <source>
        <dbReference type="Pfam" id="PF06527"/>
    </source>
</evidence>
<dbReference type="AlphaFoldDB" id="A0A1I0FUA1"/>
<reference evidence="2 3" key="1">
    <citation type="submission" date="2016-10" db="EMBL/GenBank/DDBJ databases">
        <authorList>
            <person name="de Groot N.N."/>
        </authorList>
    </citation>
    <scope>NUCLEOTIDE SEQUENCE [LARGE SCALE GENOMIC DNA]</scope>
    <source>
        <strain evidence="2 3">DSM 18979</strain>
    </source>
</reference>
<keyword evidence="3" id="KW-1185">Reference proteome</keyword>
<gene>
    <name evidence="2" type="ORF">SAMN05660297_02955</name>
</gene>
<dbReference type="Proteomes" id="UP000199568">
    <property type="component" value="Unassembled WGS sequence"/>
</dbReference>
<dbReference type="RefSeq" id="WP_170834837.1">
    <property type="nucleotide sequence ID" value="NZ_FOHU01000016.1"/>
</dbReference>
<dbReference type="Pfam" id="PF06527">
    <property type="entry name" value="TniQ"/>
    <property type="match status" value="1"/>
</dbReference>
<organism evidence="2 3">
    <name type="scientific">Natronincola peptidivorans</name>
    <dbReference type="NCBI Taxonomy" id="426128"/>
    <lineage>
        <taxon>Bacteria</taxon>
        <taxon>Bacillati</taxon>
        <taxon>Bacillota</taxon>
        <taxon>Clostridia</taxon>
        <taxon>Peptostreptococcales</taxon>
        <taxon>Natronincolaceae</taxon>
        <taxon>Natronincola</taxon>
    </lineage>
</organism>
<accession>A0A1I0FUA1</accession>
<dbReference type="STRING" id="426128.SAMN05660297_02955"/>
<proteinExistence type="predicted"/>
<protein>
    <submittedName>
        <fullName evidence="2">TniQ protein</fullName>
    </submittedName>
</protein>
<feature type="domain" description="TniQ" evidence="1">
    <location>
        <begin position="22"/>
        <end position="149"/>
    </location>
</feature>
<evidence type="ECO:0000313" key="3">
    <source>
        <dbReference type="Proteomes" id="UP000199568"/>
    </source>
</evidence>
<sequence length="394" mass="46896">MKQIDVCKQKELWNKTLPVLSNPFQGESLIGYLFRLAFINGLSPNAIIKEVLPEKYLRYNSDPYKIAEIESNIDISKVTEITGITQDYINNISVNGIRKKLYKYNNRHTKNAFKISLMKFCPICIKEWKIPVLFLFNEVNTCLIHGAKLIYKCRCKRTTDLFKVSQPLKCSNKKCSASYRESYQKQDYGIIKNQSFVQSIFTNFINEDINLVNKNEKIVKSLFRKMIFLQKFKYEDINHIQNFFSFYMDIKMPIPYQNYRWHNILKFSEIISKMEEFRFTAYEFSTLKVPEVENFQCKILNVAIDGEKELFSNYKQIDSICILEKFNYLVMQLDLFEKHKIDYPHKSYLYNQFSYGIKIKGKIKVVCNEITVFYEFELVPHVYYGLKRVHTLKI</sequence>
<evidence type="ECO:0000313" key="2">
    <source>
        <dbReference type="EMBL" id="SET61980.1"/>
    </source>
</evidence>
<dbReference type="InterPro" id="IPR009492">
    <property type="entry name" value="TniQ"/>
</dbReference>
<name>A0A1I0FUA1_9FIRM</name>
<dbReference type="EMBL" id="FOHU01000016">
    <property type="protein sequence ID" value="SET61980.1"/>
    <property type="molecule type" value="Genomic_DNA"/>
</dbReference>